<keyword evidence="1" id="KW-1133">Transmembrane helix</keyword>
<dbReference type="EMBL" id="JBEWLZ010000017">
    <property type="protein sequence ID" value="MET1491903.1"/>
    <property type="molecule type" value="Genomic_DNA"/>
</dbReference>
<organism evidence="2 3">
    <name type="scientific">Uliginosibacterium paludis</name>
    <dbReference type="NCBI Taxonomy" id="1615952"/>
    <lineage>
        <taxon>Bacteria</taxon>
        <taxon>Pseudomonadati</taxon>
        <taxon>Pseudomonadota</taxon>
        <taxon>Betaproteobacteria</taxon>
        <taxon>Rhodocyclales</taxon>
        <taxon>Zoogloeaceae</taxon>
        <taxon>Uliginosibacterium</taxon>
    </lineage>
</organism>
<keyword evidence="1" id="KW-0472">Membrane</keyword>
<dbReference type="RefSeq" id="WP_345928028.1">
    <property type="nucleotide sequence ID" value="NZ_JBDIVF010000005.1"/>
</dbReference>
<evidence type="ECO:0000313" key="3">
    <source>
        <dbReference type="Proteomes" id="UP001548590"/>
    </source>
</evidence>
<proteinExistence type="predicted"/>
<evidence type="ECO:0000313" key="2">
    <source>
        <dbReference type="EMBL" id="MET1491903.1"/>
    </source>
</evidence>
<evidence type="ECO:0000256" key="1">
    <source>
        <dbReference type="SAM" id="Phobius"/>
    </source>
</evidence>
<accession>A0ABV2CVV9</accession>
<comment type="caution">
    <text evidence="2">The sequence shown here is derived from an EMBL/GenBank/DDBJ whole genome shotgun (WGS) entry which is preliminary data.</text>
</comment>
<reference evidence="2 3" key="1">
    <citation type="submission" date="2024-07" db="EMBL/GenBank/DDBJ databases">
        <title>Uliginosibacterium paludis KCTC:42655.</title>
        <authorList>
            <person name="Kim M.K."/>
        </authorList>
    </citation>
    <scope>NUCLEOTIDE SEQUENCE [LARGE SCALE GENOMIC DNA]</scope>
    <source>
        <strain evidence="2 3">KCTC 42655</strain>
    </source>
</reference>
<evidence type="ECO:0008006" key="4">
    <source>
        <dbReference type="Google" id="ProtNLM"/>
    </source>
</evidence>
<sequence>MRIRSLALAALLVLLALFVALNWDVLSAPAVLSLGFTHVQAPPGLVLLGFAAALCGVLLIHILLLQAGVIMEGRRLAREIATQREIADKAEASRIAELKNLIDTSVVQREADSAALRAALIDQVNESTASLSAHLGEIEDKLDRVLGSKPL</sequence>
<dbReference type="Proteomes" id="UP001548590">
    <property type="component" value="Unassembled WGS sequence"/>
</dbReference>
<protein>
    <recommendedName>
        <fullName evidence="4">Signal transduction histidine kinase</fullName>
    </recommendedName>
</protein>
<feature type="transmembrane region" description="Helical" evidence="1">
    <location>
        <begin position="43"/>
        <end position="65"/>
    </location>
</feature>
<gene>
    <name evidence="2" type="ORF">ABVT11_18835</name>
</gene>
<keyword evidence="3" id="KW-1185">Reference proteome</keyword>
<keyword evidence="1" id="KW-0812">Transmembrane</keyword>
<name>A0ABV2CVV9_9RHOO</name>